<feature type="compositionally biased region" description="Basic residues" evidence="1">
    <location>
        <begin position="134"/>
        <end position="160"/>
    </location>
</feature>
<dbReference type="AlphaFoldDB" id="A0A7J6KJ50"/>
<evidence type="ECO:0000313" key="3">
    <source>
        <dbReference type="Proteomes" id="UP000570595"/>
    </source>
</evidence>
<comment type="caution">
    <text evidence="2">The sequence shown here is derived from an EMBL/GenBank/DDBJ whole genome shotgun (WGS) entry which is preliminary data.</text>
</comment>
<dbReference type="EMBL" id="JABAHT010003065">
    <property type="protein sequence ID" value="KAF4646601.1"/>
    <property type="molecule type" value="Genomic_DNA"/>
</dbReference>
<gene>
    <name evidence="2" type="ORF">FOZ61_005563</name>
</gene>
<feature type="compositionally biased region" description="Basic and acidic residues" evidence="1">
    <location>
        <begin position="1"/>
        <end position="12"/>
    </location>
</feature>
<feature type="compositionally biased region" description="Basic and acidic residues" evidence="1">
    <location>
        <begin position="108"/>
        <end position="126"/>
    </location>
</feature>
<dbReference type="Proteomes" id="UP000570595">
    <property type="component" value="Unassembled WGS sequence"/>
</dbReference>
<feature type="non-terminal residue" evidence="2">
    <location>
        <position position="171"/>
    </location>
</feature>
<dbReference type="OrthoDB" id="10657757at2759"/>
<evidence type="ECO:0000313" key="2">
    <source>
        <dbReference type="EMBL" id="KAF4646601.1"/>
    </source>
</evidence>
<accession>A0A7J6KJ50</accession>
<organism evidence="2 3">
    <name type="scientific">Perkinsus olseni</name>
    <name type="common">Perkinsus atlanticus</name>
    <dbReference type="NCBI Taxonomy" id="32597"/>
    <lineage>
        <taxon>Eukaryota</taxon>
        <taxon>Sar</taxon>
        <taxon>Alveolata</taxon>
        <taxon>Perkinsozoa</taxon>
        <taxon>Perkinsea</taxon>
        <taxon>Perkinsida</taxon>
        <taxon>Perkinsidae</taxon>
        <taxon>Perkinsus</taxon>
    </lineage>
</organism>
<feature type="non-terminal residue" evidence="2">
    <location>
        <position position="1"/>
    </location>
</feature>
<proteinExistence type="predicted"/>
<evidence type="ECO:0000256" key="1">
    <source>
        <dbReference type="SAM" id="MobiDB-lite"/>
    </source>
</evidence>
<protein>
    <submittedName>
        <fullName evidence="2">Uncharacterized protein</fullName>
    </submittedName>
</protein>
<name>A0A7J6KJ50_PEROL</name>
<feature type="region of interest" description="Disordered" evidence="1">
    <location>
        <begin position="108"/>
        <end position="171"/>
    </location>
</feature>
<feature type="region of interest" description="Disordered" evidence="1">
    <location>
        <begin position="1"/>
        <end position="81"/>
    </location>
</feature>
<reference evidence="2 3" key="1">
    <citation type="submission" date="2020-04" db="EMBL/GenBank/DDBJ databases">
        <title>Perkinsus olseni comparative genomics.</title>
        <authorList>
            <person name="Bogema D.R."/>
        </authorList>
    </citation>
    <scope>NUCLEOTIDE SEQUENCE [LARGE SCALE GENOMIC DNA]</scope>
    <source>
        <strain evidence="2">ATCC PRA-179</strain>
    </source>
</reference>
<sequence length="171" mass="19308">VSDATKVDKESGGCDQQDNSKAAVDTEGTPGYGGSSCSKDADKWDVSWTTPDPKFTPSTKGQEQKKSSNYGEYESKCDYPEGQNWRLADTTKPLEKQVAEELAVLEAAKSDAVRKLTEGDDFKSVEGDDDVEKKVRRRRHSKKKDKKKKRRSRHRRSRRRYYSDDDSSSSS</sequence>